<dbReference type="Gene3D" id="3.40.50.1000">
    <property type="entry name" value="HAD superfamily/HAD-like"/>
    <property type="match status" value="1"/>
</dbReference>
<accession>A0A9D1TXL6</accession>
<dbReference type="Proteomes" id="UP000823926">
    <property type="component" value="Unassembled WGS sequence"/>
</dbReference>
<dbReference type="InterPro" id="IPR023198">
    <property type="entry name" value="PGP-like_dom2"/>
</dbReference>
<dbReference type="InterPro" id="IPR036412">
    <property type="entry name" value="HAD-like_sf"/>
</dbReference>
<gene>
    <name evidence="1" type="ORF">H9888_03190</name>
</gene>
<dbReference type="Pfam" id="PF00702">
    <property type="entry name" value="Hydrolase"/>
    <property type="match status" value="1"/>
</dbReference>
<dbReference type="PANTHER" id="PTHR43611">
    <property type="entry name" value="ALPHA-D-GLUCOSE 1-PHOSPHATE PHOSPHATASE"/>
    <property type="match status" value="1"/>
</dbReference>
<dbReference type="NCBIfam" id="TIGR01509">
    <property type="entry name" value="HAD-SF-IA-v3"/>
    <property type="match status" value="1"/>
</dbReference>
<organism evidence="1 2">
    <name type="scientific">Candidatus Rikenella faecigallinarum</name>
    <dbReference type="NCBI Taxonomy" id="2838745"/>
    <lineage>
        <taxon>Bacteria</taxon>
        <taxon>Pseudomonadati</taxon>
        <taxon>Bacteroidota</taxon>
        <taxon>Bacteroidia</taxon>
        <taxon>Bacteroidales</taxon>
        <taxon>Rikenellaceae</taxon>
        <taxon>Rikenella</taxon>
    </lineage>
</organism>
<evidence type="ECO:0000313" key="1">
    <source>
        <dbReference type="EMBL" id="HIW10486.1"/>
    </source>
</evidence>
<dbReference type="AlphaFoldDB" id="A0A9D1TXL6"/>
<dbReference type="PRINTS" id="PR00413">
    <property type="entry name" value="HADHALOGNASE"/>
</dbReference>
<reference evidence="1" key="2">
    <citation type="submission" date="2021-04" db="EMBL/GenBank/DDBJ databases">
        <authorList>
            <person name="Gilroy R."/>
        </authorList>
    </citation>
    <scope>NUCLEOTIDE SEQUENCE</scope>
    <source>
        <strain evidence="1">ChiBcec15-1070</strain>
    </source>
</reference>
<name>A0A9D1TXL6_9BACT</name>
<reference evidence="1" key="1">
    <citation type="journal article" date="2021" name="PeerJ">
        <title>Extensive microbial diversity within the chicken gut microbiome revealed by metagenomics and culture.</title>
        <authorList>
            <person name="Gilroy R."/>
            <person name="Ravi A."/>
            <person name="Getino M."/>
            <person name="Pursley I."/>
            <person name="Horton D.L."/>
            <person name="Alikhan N.F."/>
            <person name="Baker D."/>
            <person name="Gharbi K."/>
            <person name="Hall N."/>
            <person name="Watson M."/>
            <person name="Adriaenssens E.M."/>
            <person name="Foster-Nyarko E."/>
            <person name="Jarju S."/>
            <person name="Secka A."/>
            <person name="Antonio M."/>
            <person name="Oren A."/>
            <person name="Chaudhuri R.R."/>
            <person name="La Ragione R."/>
            <person name="Hildebrand F."/>
            <person name="Pallen M.J."/>
        </authorList>
    </citation>
    <scope>NUCLEOTIDE SEQUENCE</scope>
    <source>
        <strain evidence="1">ChiBcec15-1070</strain>
    </source>
</reference>
<dbReference type="InterPro" id="IPR006439">
    <property type="entry name" value="HAD-SF_hydro_IA"/>
</dbReference>
<evidence type="ECO:0000313" key="2">
    <source>
        <dbReference type="Proteomes" id="UP000823926"/>
    </source>
</evidence>
<sequence>MQLKPIFATDIQNLIFDFGGVLLDIDIQRTVRAFQLLGLTGLQDKEIHPHNSGIFLELELGQLTTAEFVERLQQCVPNGWRKPSAEELLAAWNALLLDYDWRRFELLDNLKRSGYRLFLLSNTNLPHRECFVERFNRENPTGRTFESYFEACFYSDAMHLRKPDEAIYRAVLEQAEIDPAHTLFIDDNRPNTEGAERLGIRTVHLASPLTVLDLFE</sequence>
<protein>
    <submittedName>
        <fullName evidence="1">HAD family phosphatase</fullName>
    </submittedName>
</protein>
<dbReference type="EMBL" id="DXHL01000019">
    <property type="protein sequence ID" value="HIW10486.1"/>
    <property type="molecule type" value="Genomic_DNA"/>
</dbReference>
<dbReference type="SFLD" id="SFLDG01129">
    <property type="entry name" value="C1.5:_HAD__Beta-PGM__Phosphata"/>
    <property type="match status" value="1"/>
</dbReference>
<proteinExistence type="predicted"/>
<dbReference type="NCBIfam" id="TIGR01549">
    <property type="entry name" value="HAD-SF-IA-v1"/>
    <property type="match status" value="1"/>
</dbReference>
<dbReference type="SUPFAM" id="SSF56784">
    <property type="entry name" value="HAD-like"/>
    <property type="match status" value="1"/>
</dbReference>
<dbReference type="PANTHER" id="PTHR43611:SF3">
    <property type="entry name" value="FLAVIN MONONUCLEOTIDE HYDROLASE 1, CHLOROPLATIC"/>
    <property type="match status" value="1"/>
</dbReference>
<comment type="caution">
    <text evidence="1">The sequence shown here is derived from an EMBL/GenBank/DDBJ whole genome shotgun (WGS) entry which is preliminary data.</text>
</comment>
<dbReference type="Gene3D" id="1.10.150.240">
    <property type="entry name" value="Putative phosphatase, domain 2"/>
    <property type="match status" value="1"/>
</dbReference>
<dbReference type="InterPro" id="IPR023214">
    <property type="entry name" value="HAD_sf"/>
</dbReference>
<dbReference type="SFLD" id="SFLDS00003">
    <property type="entry name" value="Haloacid_Dehalogenase"/>
    <property type="match status" value="1"/>
</dbReference>
<dbReference type="CDD" id="cd02603">
    <property type="entry name" value="HAD_sEH-N_like"/>
    <property type="match status" value="1"/>
</dbReference>